<dbReference type="InterPro" id="IPR027417">
    <property type="entry name" value="P-loop_NTPase"/>
</dbReference>
<evidence type="ECO:0000256" key="2">
    <source>
        <dbReference type="ARBA" id="ARBA00023175"/>
    </source>
</evidence>
<evidence type="ECO:0000259" key="4">
    <source>
        <dbReference type="PROSITE" id="PS51456"/>
    </source>
</evidence>
<evidence type="ECO:0000313" key="5">
    <source>
        <dbReference type="EMBL" id="KAH7111989.1"/>
    </source>
</evidence>
<dbReference type="InterPro" id="IPR001609">
    <property type="entry name" value="Myosin_head_motor_dom-like"/>
</dbReference>
<dbReference type="EMBL" id="JAGMUV010000039">
    <property type="protein sequence ID" value="KAH7111989.1"/>
    <property type="molecule type" value="Genomic_DNA"/>
</dbReference>
<evidence type="ECO:0000256" key="1">
    <source>
        <dbReference type="ARBA" id="ARBA00023123"/>
    </source>
</evidence>
<protein>
    <recommendedName>
        <fullName evidence="4">Myosin motor domain-containing protein</fullName>
    </recommendedName>
</protein>
<keyword evidence="2" id="KW-0505">Motor protein</keyword>
<reference evidence="5" key="1">
    <citation type="journal article" date="2021" name="Nat. Commun.">
        <title>Genetic determinants of endophytism in the Arabidopsis root mycobiome.</title>
        <authorList>
            <person name="Mesny F."/>
            <person name="Miyauchi S."/>
            <person name="Thiergart T."/>
            <person name="Pickel B."/>
            <person name="Atanasova L."/>
            <person name="Karlsson M."/>
            <person name="Huettel B."/>
            <person name="Barry K.W."/>
            <person name="Haridas S."/>
            <person name="Chen C."/>
            <person name="Bauer D."/>
            <person name="Andreopoulos W."/>
            <person name="Pangilinan J."/>
            <person name="LaButti K."/>
            <person name="Riley R."/>
            <person name="Lipzen A."/>
            <person name="Clum A."/>
            <person name="Drula E."/>
            <person name="Henrissat B."/>
            <person name="Kohler A."/>
            <person name="Grigoriev I.V."/>
            <person name="Martin F.M."/>
            <person name="Hacquard S."/>
        </authorList>
    </citation>
    <scope>NUCLEOTIDE SEQUENCE</scope>
    <source>
        <strain evidence="5">MPI-CAGE-AT-0147</strain>
    </source>
</reference>
<accession>A0A9P9D3Y7</accession>
<dbReference type="Proteomes" id="UP000738349">
    <property type="component" value="Unassembled WGS sequence"/>
</dbReference>
<dbReference type="GO" id="GO:0005524">
    <property type="term" value="F:ATP binding"/>
    <property type="evidence" value="ECO:0007669"/>
    <property type="project" value="InterPro"/>
</dbReference>
<comment type="caution">
    <text evidence="5">The sequence shown here is derived from an EMBL/GenBank/DDBJ whole genome shotgun (WGS) entry which is preliminary data.</text>
</comment>
<dbReference type="AlphaFoldDB" id="A0A9P9D3Y7"/>
<keyword evidence="6" id="KW-1185">Reference proteome</keyword>
<dbReference type="GO" id="GO:0016459">
    <property type="term" value="C:myosin complex"/>
    <property type="evidence" value="ECO:0007669"/>
    <property type="project" value="UniProtKB-KW"/>
</dbReference>
<dbReference type="Gene3D" id="3.40.850.10">
    <property type="entry name" value="Kinesin motor domain"/>
    <property type="match status" value="1"/>
</dbReference>
<proteinExistence type="inferred from homology"/>
<dbReference type="PROSITE" id="PS51456">
    <property type="entry name" value="MYOSIN_MOTOR"/>
    <property type="match status" value="1"/>
</dbReference>
<dbReference type="GO" id="GO:0003779">
    <property type="term" value="F:actin binding"/>
    <property type="evidence" value="ECO:0007669"/>
    <property type="project" value="UniProtKB-KW"/>
</dbReference>
<sequence>MKPKDDCQEHGSGPDCTVLDCAALEMPCAAQNSNEAKEAWKFEGPMVLSQLRACGVLETVRIS</sequence>
<name>A0A9P9D3Y7_9HYPO</name>
<dbReference type="SUPFAM" id="SSF52540">
    <property type="entry name" value="P-loop containing nucleoside triphosphate hydrolases"/>
    <property type="match status" value="1"/>
</dbReference>
<evidence type="ECO:0000313" key="6">
    <source>
        <dbReference type="Proteomes" id="UP000738349"/>
    </source>
</evidence>
<organism evidence="5 6">
    <name type="scientific">Dactylonectria macrodidyma</name>
    <dbReference type="NCBI Taxonomy" id="307937"/>
    <lineage>
        <taxon>Eukaryota</taxon>
        <taxon>Fungi</taxon>
        <taxon>Dikarya</taxon>
        <taxon>Ascomycota</taxon>
        <taxon>Pezizomycotina</taxon>
        <taxon>Sordariomycetes</taxon>
        <taxon>Hypocreomycetidae</taxon>
        <taxon>Hypocreales</taxon>
        <taxon>Nectriaceae</taxon>
        <taxon>Dactylonectria</taxon>
    </lineage>
</organism>
<comment type="similarity">
    <text evidence="3">Belongs to the TRAFAC class myosin-kinesin ATPase superfamily. Myosin family.</text>
</comment>
<keyword evidence="1 3" id="KW-0518">Myosin</keyword>
<comment type="caution">
    <text evidence="3">Lacks conserved residue(s) required for the propagation of feature annotation.</text>
</comment>
<evidence type="ECO:0000256" key="3">
    <source>
        <dbReference type="PROSITE-ProRule" id="PRU00782"/>
    </source>
</evidence>
<dbReference type="OrthoDB" id="5592298at2759"/>
<keyword evidence="3" id="KW-0009">Actin-binding</keyword>
<dbReference type="InterPro" id="IPR036961">
    <property type="entry name" value="Kinesin_motor_dom_sf"/>
</dbReference>
<feature type="domain" description="Myosin motor" evidence="4">
    <location>
        <begin position="1"/>
        <end position="63"/>
    </location>
</feature>
<dbReference type="GO" id="GO:0003774">
    <property type="term" value="F:cytoskeletal motor activity"/>
    <property type="evidence" value="ECO:0007669"/>
    <property type="project" value="InterPro"/>
</dbReference>
<gene>
    <name evidence="5" type="ORF">EDB81DRAFT_828322</name>
</gene>